<dbReference type="PANTHER" id="PTHR43841:SF3">
    <property type="entry name" value="(3R)-HYDROXYACYL-ACP DEHYDRATASE SUBUNIT HADB"/>
    <property type="match status" value="1"/>
</dbReference>
<evidence type="ECO:0000256" key="1">
    <source>
        <dbReference type="ARBA" id="ARBA00005254"/>
    </source>
</evidence>
<evidence type="ECO:0000313" key="4">
    <source>
        <dbReference type="Proteomes" id="UP000560081"/>
    </source>
</evidence>
<dbReference type="PANTHER" id="PTHR43841">
    <property type="entry name" value="3-HYDROXYACYL-THIOESTER DEHYDRATASE HTDX-RELATED"/>
    <property type="match status" value="1"/>
</dbReference>
<comment type="similarity">
    <text evidence="1">Belongs to the enoyl-CoA hydratase/isomerase family.</text>
</comment>
<dbReference type="OrthoDB" id="9800237at2"/>
<accession>A0A4Y8X2W1</accession>
<proteinExistence type="inferred from homology"/>
<dbReference type="Gene3D" id="3.10.129.10">
    <property type="entry name" value="Hotdog Thioesterase"/>
    <property type="match status" value="1"/>
</dbReference>
<evidence type="ECO:0000313" key="3">
    <source>
        <dbReference type="EMBL" id="MBB4882110.1"/>
    </source>
</evidence>
<protein>
    <recommendedName>
        <fullName evidence="2">MaoC-like domain-containing protein</fullName>
    </recommendedName>
</protein>
<dbReference type="Proteomes" id="UP000560081">
    <property type="component" value="Unassembled WGS sequence"/>
</dbReference>
<dbReference type="RefSeq" id="WP_135028844.1">
    <property type="nucleotide sequence ID" value="NZ_BMLA01000006.1"/>
</dbReference>
<dbReference type="GO" id="GO:0006633">
    <property type="term" value="P:fatty acid biosynthetic process"/>
    <property type="evidence" value="ECO:0007669"/>
    <property type="project" value="InterPro"/>
</dbReference>
<evidence type="ECO:0000259" key="2">
    <source>
        <dbReference type="Pfam" id="PF01575"/>
    </source>
</evidence>
<reference evidence="3 4" key="1">
    <citation type="submission" date="2020-08" db="EMBL/GenBank/DDBJ databases">
        <title>Sequencing the genomes of 1000 actinobacteria strains.</title>
        <authorList>
            <person name="Klenk H.-P."/>
        </authorList>
    </citation>
    <scope>NUCLEOTIDE SEQUENCE [LARGE SCALE GENOMIC DNA]</scope>
    <source>
        <strain evidence="3 4">DSM 19079</strain>
    </source>
</reference>
<dbReference type="GO" id="GO:0004312">
    <property type="term" value="F:fatty acid synthase activity"/>
    <property type="evidence" value="ECO:0007669"/>
    <property type="project" value="InterPro"/>
</dbReference>
<sequence>MSESTAARPVLAELEKGQAIGSRRVPLTRADLIAYAAASGDHNPIHWNQTFAESVGLPGVIAHGMLTMGAAVQLVTDWAGDPGAVVDYQTRFTAMVPVEDTTGRIGDDGAPVPGSVLEVSGVVGAVDAAAGTVRIDLTVNDPAQDKPRVLTKAQAVVRLAEPEETEEEHA</sequence>
<gene>
    <name evidence="3" type="ORF">BJ976_000461</name>
</gene>
<dbReference type="AlphaFoldDB" id="A0A4Y8X2W1"/>
<dbReference type="InterPro" id="IPR029069">
    <property type="entry name" value="HotDog_dom_sf"/>
</dbReference>
<name>A0A4Y8X2W1_9MICC</name>
<dbReference type="InterPro" id="IPR002539">
    <property type="entry name" value="MaoC-like_dom"/>
</dbReference>
<feature type="domain" description="MaoC-like" evidence="2">
    <location>
        <begin position="19"/>
        <end position="101"/>
    </location>
</feature>
<dbReference type="InterPro" id="IPR003965">
    <property type="entry name" value="Fatty_acid_synthase"/>
</dbReference>
<dbReference type="SUPFAM" id="SSF54637">
    <property type="entry name" value="Thioesterase/thiol ester dehydrase-isomerase"/>
    <property type="match status" value="1"/>
</dbReference>
<dbReference type="Pfam" id="PF01575">
    <property type="entry name" value="MaoC_dehydratas"/>
    <property type="match status" value="1"/>
</dbReference>
<dbReference type="EMBL" id="JACHMC010000001">
    <property type="protein sequence ID" value="MBB4882110.1"/>
    <property type="molecule type" value="Genomic_DNA"/>
</dbReference>
<dbReference type="PRINTS" id="PR01483">
    <property type="entry name" value="FASYNTHASE"/>
</dbReference>
<comment type="caution">
    <text evidence="3">The sequence shown here is derived from an EMBL/GenBank/DDBJ whole genome shotgun (WGS) entry which is preliminary data.</text>
</comment>
<keyword evidence="4" id="KW-1185">Reference proteome</keyword>
<dbReference type="GO" id="GO:0005835">
    <property type="term" value="C:fatty acid synthase complex"/>
    <property type="evidence" value="ECO:0007669"/>
    <property type="project" value="InterPro"/>
</dbReference>
<organism evidence="3 4">
    <name type="scientific">Micrococcus flavus</name>
    <dbReference type="NCBI Taxonomy" id="384602"/>
    <lineage>
        <taxon>Bacteria</taxon>
        <taxon>Bacillati</taxon>
        <taxon>Actinomycetota</taxon>
        <taxon>Actinomycetes</taxon>
        <taxon>Micrococcales</taxon>
        <taxon>Micrococcaceae</taxon>
        <taxon>Micrococcus</taxon>
    </lineage>
</organism>